<comment type="caution">
    <text evidence="1">The sequence shown here is derived from an EMBL/GenBank/DDBJ whole genome shotgun (WGS) entry which is preliminary data.</text>
</comment>
<protein>
    <submittedName>
        <fullName evidence="1">Uncharacterized protein</fullName>
    </submittedName>
</protein>
<keyword evidence="2" id="KW-1185">Reference proteome</keyword>
<accession>A0ABR4C4L5</accession>
<evidence type="ECO:0000313" key="2">
    <source>
        <dbReference type="Proteomes" id="UP001595075"/>
    </source>
</evidence>
<organism evidence="1 2">
    <name type="scientific">Oculimacula yallundae</name>
    <dbReference type="NCBI Taxonomy" id="86028"/>
    <lineage>
        <taxon>Eukaryota</taxon>
        <taxon>Fungi</taxon>
        <taxon>Dikarya</taxon>
        <taxon>Ascomycota</taxon>
        <taxon>Pezizomycotina</taxon>
        <taxon>Leotiomycetes</taxon>
        <taxon>Helotiales</taxon>
        <taxon>Ploettnerulaceae</taxon>
        <taxon>Oculimacula</taxon>
    </lineage>
</organism>
<dbReference type="Proteomes" id="UP001595075">
    <property type="component" value="Unassembled WGS sequence"/>
</dbReference>
<reference evidence="1 2" key="1">
    <citation type="journal article" date="2024" name="Commun. Biol.">
        <title>Comparative genomic analysis of thermophilic fungi reveals convergent evolutionary adaptations and gene losses.</title>
        <authorList>
            <person name="Steindorff A.S."/>
            <person name="Aguilar-Pontes M.V."/>
            <person name="Robinson A.J."/>
            <person name="Andreopoulos B."/>
            <person name="LaButti K."/>
            <person name="Kuo A."/>
            <person name="Mondo S."/>
            <person name="Riley R."/>
            <person name="Otillar R."/>
            <person name="Haridas S."/>
            <person name="Lipzen A."/>
            <person name="Grimwood J."/>
            <person name="Schmutz J."/>
            <person name="Clum A."/>
            <person name="Reid I.D."/>
            <person name="Moisan M.C."/>
            <person name="Butler G."/>
            <person name="Nguyen T.T.M."/>
            <person name="Dewar K."/>
            <person name="Conant G."/>
            <person name="Drula E."/>
            <person name="Henrissat B."/>
            <person name="Hansel C."/>
            <person name="Singer S."/>
            <person name="Hutchinson M.I."/>
            <person name="de Vries R.P."/>
            <person name="Natvig D.O."/>
            <person name="Powell A.J."/>
            <person name="Tsang A."/>
            <person name="Grigoriev I.V."/>
        </authorList>
    </citation>
    <scope>NUCLEOTIDE SEQUENCE [LARGE SCALE GENOMIC DNA]</scope>
    <source>
        <strain evidence="1 2">CBS 494.80</strain>
    </source>
</reference>
<sequence length="71" mass="7673">MDLLPATVVVKHFVTHSFTFEIGPSITSLGRPIRNTILAAVVIYCIGDIVRGSLQAVLKSSSSKIDTEDKD</sequence>
<dbReference type="EMBL" id="JAZHXI010000014">
    <property type="protein sequence ID" value="KAL2064446.1"/>
    <property type="molecule type" value="Genomic_DNA"/>
</dbReference>
<proteinExistence type="predicted"/>
<name>A0ABR4C4L5_9HELO</name>
<evidence type="ECO:0000313" key="1">
    <source>
        <dbReference type="EMBL" id="KAL2064446.1"/>
    </source>
</evidence>
<gene>
    <name evidence="1" type="ORF">VTL71DRAFT_4940</name>
</gene>